<comment type="caution">
    <text evidence="1">The sequence shown here is derived from an EMBL/GenBank/DDBJ whole genome shotgun (WGS) entry which is preliminary data.</text>
</comment>
<dbReference type="EMBL" id="MU274213">
    <property type="protein sequence ID" value="KAI0026758.1"/>
    <property type="molecule type" value="Genomic_DNA"/>
</dbReference>
<sequence>MLEREGNIYSGMKPTDVQQQKLTGFTELINEPPHLEGYIERQQPQVPVPNQAKLGRKGGVSSIAALLALTVSPDEGTLPDKTRIRKWSLHDIQAMPKARQKEWKAAC</sequence>
<name>A0ACB8Q4Q1_9AGAM</name>
<protein>
    <submittedName>
        <fullName evidence="1">Uncharacterized protein</fullName>
    </submittedName>
</protein>
<gene>
    <name evidence="1" type="ORF">K488DRAFT_75102</name>
</gene>
<reference evidence="1" key="2">
    <citation type="journal article" date="2022" name="New Phytol.">
        <title>Evolutionary transition to the ectomycorrhizal habit in the genomes of a hyperdiverse lineage of mushroom-forming fungi.</title>
        <authorList>
            <person name="Looney B."/>
            <person name="Miyauchi S."/>
            <person name="Morin E."/>
            <person name="Drula E."/>
            <person name="Courty P.E."/>
            <person name="Kohler A."/>
            <person name="Kuo A."/>
            <person name="LaButti K."/>
            <person name="Pangilinan J."/>
            <person name="Lipzen A."/>
            <person name="Riley R."/>
            <person name="Andreopoulos W."/>
            <person name="He G."/>
            <person name="Johnson J."/>
            <person name="Nolan M."/>
            <person name="Tritt A."/>
            <person name="Barry K.W."/>
            <person name="Grigoriev I.V."/>
            <person name="Nagy L.G."/>
            <person name="Hibbett D."/>
            <person name="Henrissat B."/>
            <person name="Matheny P.B."/>
            <person name="Labbe J."/>
            <person name="Martin F.M."/>
        </authorList>
    </citation>
    <scope>NUCLEOTIDE SEQUENCE</scope>
    <source>
        <strain evidence="1">EC-137</strain>
    </source>
</reference>
<evidence type="ECO:0000313" key="1">
    <source>
        <dbReference type="EMBL" id="KAI0026758.1"/>
    </source>
</evidence>
<reference evidence="1" key="1">
    <citation type="submission" date="2021-02" db="EMBL/GenBank/DDBJ databases">
        <authorList>
            <consortium name="DOE Joint Genome Institute"/>
            <person name="Ahrendt S."/>
            <person name="Looney B.P."/>
            <person name="Miyauchi S."/>
            <person name="Morin E."/>
            <person name="Drula E."/>
            <person name="Courty P.E."/>
            <person name="Chicoki N."/>
            <person name="Fauchery L."/>
            <person name="Kohler A."/>
            <person name="Kuo A."/>
            <person name="Labutti K."/>
            <person name="Pangilinan J."/>
            <person name="Lipzen A."/>
            <person name="Riley R."/>
            <person name="Andreopoulos W."/>
            <person name="He G."/>
            <person name="Johnson J."/>
            <person name="Barry K.W."/>
            <person name="Grigoriev I.V."/>
            <person name="Nagy L."/>
            <person name="Hibbett D."/>
            <person name="Henrissat B."/>
            <person name="Matheny P.B."/>
            <person name="Labbe J."/>
            <person name="Martin F."/>
        </authorList>
    </citation>
    <scope>NUCLEOTIDE SEQUENCE</scope>
    <source>
        <strain evidence="1">EC-137</strain>
    </source>
</reference>
<dbReference type="Proteomes" id="UP000814128">
    <property type="component" value="Unassembled WGS sequence"/>
</dbReference>
<keyword evidence="2" id="KW-1185">Reference proteome</keyword>
<evidence type="ECO:0000313" key="2">
    <source>
        <dbReference type="Proteomes" id="UP000814128"/>
    </source>
</evidence>
<organism evidence="1 2">
    <name type="scientific">Vararia minispora EC-137</name>
    <dbReference type="NCBI Taxonomy" id="1314806"/>
    <lineage>
        <taxon>Eukaryota</taxon>
        <taxon>Fungi</taxon>
        <taxon>Dikarya</taxon>
        <taxon>Basidiomycota</taxon>
        <taxon>Agaricomycotina</taxon>
        <taxon>Agaricomycetes</taxon>
        <taxon>Russulales</taxon>
        <taxon>Lachnocladiaceae</taxon>
        <taxon>Vararia</taxon>
    </lineage>
</organism>
<proteinExistence type="predicted"/>
<accession>A0ACB8Q4Q1</accession>